<dbReference type="Proteomes" id="UP000095751">
    <property type="component" value="Unassembled WGS sequence"/>
</dbReference>
<dbReference type="PANTHER" id="PTHR43725:SF47">
    <property type="entry name" value="UDP-GLUCOSE 4-EPIMERASE"/>
    <property type="match status" value="1"/>
</dbReference>
<protein>
    <recommendedName>
        <fullName evidence="4 7">UDP-glucose 4-epimerase</fullName>
        <ecNumber evidence="4 7">5.1.3.2</ecNumber>
    </recommendedName>
</protein>
<dbReference type="UniPathway" id="UPA00214"/>
<keyword evidence="5 7" id="KW-0520">NAD</keyword>
<dbReference type="SUPFAM" id="SSF51735">
    <property type="entry name" value="NAD(P)-binding Rossmann-fold domains"/>
    <property type="match status" value="1"/>
</dbReference>
<evidence type="ECO:0000256" key="2">
    <source>
        <dbReference type="ARBA" id="ARBA00001911"/>
    </source>
</evidence>
<proteinExistence type="inferred from homology"/>
<dbReference type="GO" id="GO:0005829">
    <property type="term" value="C:cytosol"/>
    <property type="evidence" value="ECO:0007669"/>
    <property type="project" value="TreeGrafter"/>
</dbReference>
<evidence type="ECO:0000313" key="10">
    <source>
        <dbReference type="Proteomes" id="UP000095751"/>
    </source>
</evidence>
<dbReference type="PANTHER" id="PTHR43725">
    <property type="entry name" value="UDP-GLUCOSE 4-EPIMERASE"/>
    <property type="match status" value="1"/>
</dbReference>
<comment type="pathway">
    <text evidence="3 7">Carbohydrate metabolism; galactose metabolism.</text>
</comment>
<feature type="domain" description="NAD(P)-binding" evidence="8">
    <location>
        <begin position="15"/>
        <end position="352"/>
    </location>
</feature>
<evidence type="ECO:0000256" key="5">
    <source>
        <dbReference type="ARBA" id="ARBA00023027"/>
    </source>
</evidence>
<dbReference type="EC" id="5.1.3.2" evidence="4 7"/>
<comment type="subunit">
    <text evidence="7">Homodimer.</text>
</comment>
<dbReference type="GO" id="GO:0006012">
    <property type="term" value="P:galactose metabolic process"/>
    <property type="evidence" value="ECO:0007669"/>
    <property type="project" value="UniProtKB-UniPathway"/>
</dbReference>
<dbReference type="NCBIfam" id="TIGR01179">
    <property type="entry name" value="galE"/>
    <property type="match status" value="1"/>
</dbReference>
<evidence type="ECO:0000256" key="7">
    <source>
        <dbReference type="RuleBase" id="RU366046"/>
    </source>
</evidence>
<dbReference type="Gene3D" id="3.40.50.720">
    <property type="entry name" value="NAD(P)-binding Rossmann-like Domain"/>
    <property type="match status" value="1"/>
</dbReference>
<dbReference type="OrthoDB" id="9402762at2759"/>
<evidence type="ECO:0000256" key="6">
    <source>
        <dbReference type="ARBA" id="ARBA00023235"/>
    </source>
</evidence>
<dbReference type="GO" id="GO:0003978">
    <property type="term" value="F:UDP-glucose 4-epimerase activity"/>
    <property type="evidence" value="ECO:0007669"/>
    <property type="project" value="UniProtKB-UniRule"/>
</dbReference>
<organism evidence="9 10">
    <name type="scientific">Fragilariopsis cylindrus CCMP1102</name>
    <dbReference type="NCBI Taxonomy" id="635003"/>
    <lineage>
        <taxon>Eukaryota</taxon>
        <taxon>Sar</taxon>
        <taxon>Stramenopiles</taxon>
        <taxon>Ochrophyta</taxon>
        <taxon>Bacillariophyta</taxon>
        <taxon>Bacillariophyceae</taxon>
        <taxon>Bacillariophycidae</taxon>
        <taxon>Bacillariales</taxon>
        <taxon>Bacillariaceae</taxon>
        <taxon>Fragilariopsis</taxon>
    </lineage>
</organism>
<gene>
    <name evidence="9" type="primary">UGE1_1</name>
    <name evidence="9" type="ORF">FRACYDRAFT_170931</name>
</gene>
<keyword evidence="6 7" id="KW-0413">Isomerase</keyword>
<evidence type="ECO:0000313" key="9">
    <source>
        <dbReference type="EMBL" id="OEU13362.1"/>
    </source>
</evidence>
<accession>A0A1E7F5A5</accession>
<dbReference type="AlphaFoldDB" id="A0A1E7F5A5"/>
<dbReference type="EMBL" id="KV784361">
    <property type="protein sequence ID" value="OEU13362.1"/>
    <property type="molecule type" value="Genomic_DNA"/>
</dbReference>
<evidence type="ECO:0000256" key="3">
    <source>
        <dbReference type="ARBA" id="ARBA00004947"/>
    </source>
</evidence>
<dbReference type="KEGG" id="fcy:FRACYDRAFT_170931"/>
<dbReference type="CDD" id="cd05247">
    <property type="entry name" value="UDP_G4E_1_SDR_e"/>
    <property type="match status" value="1"/>
</dbReference>
<dbReference type="NCBIfam" id="NF007956">
    <property type="entry name" value="PRK10675.1"/>
    <property type="match status" value="1"/>
</dbReference>
<evidence type="ECO:0000259" key="8">
    <source>
        <dbReference type="Pfam" id="PF16363"/>
    </source>
</evidence>
<comment type="cofactor">
    <cofactor evidence="2 7">
        <name>NAD(+)</name>
        <dbReference type="ChEBI" id="CHEBI:57540"/>
    </cofactor>
</comment>
<dbReference type="Gene3D" id="3.90.25.10">
    <property type="entry name" value="UDP-galactose 4-epimerase, domain 1"/>
    <property type="match status" value="1"/>
</dbReference>
<sequence>MATTTAKAAAIGPILITGGAGYIGSHTIVCLLEQGYNVVVVDNLINSSLAALDRVAELVNLDDAARKERLVFHNVDICDRNALKKVFETSPTFHACIHFAGLKAVGESTKIPLKYYHNNLTGTFFLLELMDEFGCHSIVFSSSATVYGAADKMPITEETTVGTGITNAYGRTKYMIEEILRDFYNSKTLGESGTTDWSVVILRYFNPIGAHPSGKIGEDPDGIPNNLMPYVAQVAAGRREFLTVFGDDYPTPDGTGVRDYLHVMDLAEGHIAAIEYAGKKEAGTYTFNLGTGNGCSVFDMTKAMGKACGHEIKCKVGARRPGDIATCYADATLAKTKLGWEAKLTLDEMCRDLWSWQSQNPNGYAS</sequence>
<dbReference type="InterPro" id="IPR005886">
    <property type="entry name" value="UDP_G4E"/>
</dbReference>
<dbReference type="Pfam" id="PF16363">
    <property type="entry name" value="GDP_Man_Dehyd"/>
    <property type="match status" value="1"/>
</dbReference>
<reference evidence="9 10" key="1">
    <citation type="submission" date="2016-09" db="EMBL/GenBank/DDBJ databases">
        <title>Extensive genetic diversity and differential bi-allelic expression allows diatom success in the polar Southern Ocean.</title>
        <authorList>
            <consortium name="DOE Joint Genome Institute"/>
            <person name="Mock T."/>
            <person name="Otillar R.P."/>
            <person name="Strauss J."/>
            <person name="Dupont C."/>
            <person name="Frickenhaus S."/>
            <person name="Maumus F."/>
            <person name="Mcmullan M."/>
            <person name="Sanges R."/>
            <person name="Schmutz J."/>
            <person name="Toseland A."/>
            <person name="Valas R."/>
            <person name="Veluchamy A."/>
            <person name="Ward B.J."/>
            <person name="Allen A."/>
            <person name="Barry K."/>
            <person name="Falciatore A."/>
            <person name="Ferrante M."/>
            <person name="Fortunato A.E."/>
            <person name="Gloeckner G."/>
            <person name="Gruber A."/>
            <person name="Hipkin R."/>
            <person name="Janech M."/>
            <person name="Kroth P."/>
            <person name="Leese F."/>
            <person name="Lindquist E."/>
            <person name="Lyon B.R."/>
            <person name="Martin J."/>
            <person name="Mayer C."/>
            <person name="Parker M."/>
            <person name="Quesneville H."/>
            <person name="Raymond J."/>
            <person name="Uhlig C."/>
            <person name="Valentin K.U."/>
            <person name="Worden A.Z."/>
            <person name="Armbrust E.V."/>
            <person name="Bowler C."/>
            <person name="Green B."/>
            <person name="Moulton V."/>
            <person name="Van Oosterhout C."/>
            <person name="Grigoriev I."/>
        </authorList>
    </citation>
    <scope>NUCLEOTIDE SEQUENCE [LARGE SCALE GENOMIC DNA]</scope>
    <source>
        <strain evidence="9 10">CCMP1102</strain>
    </source>
</reference>
<comment type="catalytic activity">
    <reaction evidence="1 7">
        <text>UDP-alpha-D-glucose = UDP-alpha-D-galactose</text>
        <dbReference type="Rhea" id="RHEA:22168"/>
        <dbReference type="ChEBI" id="CHEBI:58885"/>
        <dbReference type="ChEBI" id="CHEBI:66914"/>
        <dbReference type="EC" id="5.1.3.2"/>
    </reaction>
</comment>
<evidence type="ECO:0000256" key="4">
    <source>
        <dbReference type="ARBA" id="ARBA00013189"/>
    </source>
</evidence>
<keyword evidence="10" id="KW-1185">Reference proteome</keyword>
<keyword evidence="7" id="KW-0119">Carbohydrate metabolism</keyword>
<evidence type="ECO:0000256" key="1">
    <source>
        <dbReference type="ARBA" id="ARBA00000083"/>
    </source>
</evidence>
<dbReference type="InterPro" id="IPR036291">
    <property type="entry name" value="NAD(P)-bd_dom_sf"/>
</dbReference>
<name>A0A1E7F5A5_9STRA</name>
<dbReference type="InParanoid" id="A0A1E7F5A5"/>
<comment type="similarity">
    <text evidence="7">Belongs to the NAD(P)-dependent epimerase/dehydratase family.</text>
</comment>
<dbReference type="InterPro" id="IPR016040">
    <property type="entry name" value="NAD(P)-bd_dom"/>
</dbReference>